<proteinExistence type="inferred from homology"/>
<dbReference type="GO" id="GO:0015344">
    <property type="term" value="F:siderophore uptake transmembrane transporter activity"/>
    <property type="evidence" value="ECO:0007669"/>
    <property type="project" value="TreeGrafter"/>
</dbReference>
<keyword evidence="9 10" id="KW-0998">Cell outer membrane</keyword>
<dbReference type="PANTHER" id="PTHR30069:SF29">
    <property type="entry name" value="HEMOGLOBIN AND HEMOGLOBIN-HAPTOGLOBIN-BINDING PROTEIN 1-RELATED"/>
    <property type="match status" value="1"/>
</dbReference>
<dbReference type="Gene3D" id="2.170.130.10">
    <property type="entry name" value="TonB-dependent receptor, plug domain"/>
    <property type="match status" value="1"/>
</dbReference>
<dbReference type="InterPro" id="IPR039426">
    <property type="entry name" value="TonB-dep_rcpt-like"/>
</dbReference>
<dbReference type="GO" id="GO:0044718">
    <property type="term" value="P:siderophore transmembrane transport"/>
    <property type="evidence" value="ECO:0007669"/>
    <property type="project" value="TreeGrafter"/>
</dbReference>
<sequence length="734" mass="82096">MMKKFPRVYVIHSLLLCLGSSVVMYAKDTQRLLDSIITSSPLETDVSHIHGNISVIDTTEVRKSPNTKLTDTIKKLSGVRIQNDVGFNPRPNIVIRGINHGTLVMLDGVILSDLEGENRILNQISLYDVERIEVARGSFSSLYGAGAIGGVVNFITAMPKKFESNLVVGYGNELVRDSADTNLIKLYASVGDVFLQGGLRIKLSGGYTQSGGYASFPTYLAPNDTSLSSSGLGGYYTDKAGNHIIGTGGKRAYQTYDVRLKTEYDIGDRGMLWTMASVSNHTYDFGHFTSYLYDNITGQSTHLIGGKDYFVGSGLGGIGDYTHILGNLGYTHTFGADSVLKISLSSLNLLSTWQDANRDLGGDRFGGAGTTQDINSSSNYLDIVWNTRFLNIHSLTTALQFRYYTYTQKQRNMTNWRDSATRLDSFRGFGQRAFVGSGYVRLDSQWWENFSTNIGVRYDYWRNYGGYFFNNQAPEQNRDTMESTLSSISPKFGISWSIAPTWRISSSIGTGFRVPTLRDMYQFTHASNVWAINPNLTQERALSFEIGTQYRTQRLSTSAYYFHTELRDMIYRAGSGVQNNPWQYVNAGLGRIHGVELEGEIALSSYIFVGANYTFTNARILENSAMPYTEGKQLAGVPRHISNITLKYLPKSGFYGVIWAYYAPAFFSNDTNSKPLTNTYGYYESQFSLNTKIGYVWRNGADLSLSGYNLTNNRYYDFYRVAGASVYMQLTYKL</sequence>
<dbReference type="Proteomes" id="UP000256514">
    <property type="component" value="Unassembled WGS sequence"/>
</dbReference>
<reference evidence="15 16" key="1">
    <citation type="submission" date="2018-04" db="EMBL/GenBank/DDBJ databases">
        <title>Novel Campyloabacter and Helicobacter Species and Strains.</title>
        <authorList>
            <person name="Mannion A.J."/>
            <person name="Shen Z."/>
            <person name="Fox J.G."/>
        </authorList>
    </citation>
    <scope>NUCLEOTIDE SEQUENCE [LARGE SCALE GENOMIC DNA]</scope>
    <source>
        <strain evidence="15 16">MIT 12-6600</strain>
    </source>
</reference>
<dbReference type="Pfam" id="PF07715">
    <property type="entry name" value="Plug"/>
    <property type="match status" value="1"/>
</dbReference>
<evidence type="ECO:0000256" key="1">
    <source>
        <dbReference type="ARBA" id="ARBA00004571"/>
    </source>
</evidence>
<feature type="chain" id="PRO_5017623991" description="TonB-dependent receptor" evidence="12">
    <location>
        <begin position="27"/>
        <end position="734"/>
    </location>
</feature>
<protein>
    <recommendedName>
        <fullName evidence="17">TonB-dependent receptor</fullName>
    </recommendedName>
</protein>
<keyword evidence="3 10" id="KW-1134">Transmembrane beta strand</keyword>
<keyword evidence="4 10" id="KW-0812">Transmembrane</keyword>
<evidence type="ECO:0000256" key="9">
    <source>
        <dbReference type="ARBA" id="ARBA00023237"/>
    </source>
</evidence>
<evidence type="ECO:0000256" key="5">
    <source>
        <dbReference type="ARBA" id="ARBA00022729"/>
    </source>
</evidence>
<evidence type="ECO:0000313" key="16">
    <source>
        <dbReference type="Proteomes" id="UP000256514"/>
    </source>
</evidence>
<keyword evidence="6 11" id="KW-0798">TonB box</keyword>
<comment type="caution">
    <text evidence="15">The sequence shown here is derived from an EMBL/GenBank/DDBJ whole genome shotgun (WGS) entry which is preliminary data.</text>
</comment>
<evidence type="ECO:0000256" key="10">
    <source>
        <dbReference type="PROSITE-ProRule" id="PRU01360"/>
    </source>
</evidence>
<dbReference type="InterPro" id="IPR036942">
    <property type="entry name" value="Beta-barrel_TonB_sf"/>
</dbReference>
<keyword evidence="7 10" id="KW-0472">Membrane</keyword>
<dbReference type="EMBL" id="NXLT01000005">
    <property type="protein sequence ID" value="RDU66595.1"/>
    <property type="molecule type" value="Genomic_DNA"/>
</dbReference>
<comment type="similarity">
    <text evidence="10 11">Belongs to the TonB-dependent receptor family.</text>
</comment>
<evidence type="ECO:0000256" key="12">
    <source>
        <dbReference type="SAM" id="SignalP"/>
    </source>
</evidence>
<dbReference type="CDD" id="cd01347">
    <property type="entry name" value="ligand_gated_channel"/>
    <property type="match status" value="1"/>
</dbReference>
<keyword evidence="16" id="KW-1185">Reference proteome</keyword>
<keyword evidence="8" id="KW-0675">Receptor</keyword>
<dbReference type="AlphaFoldDB" id="A0A3D8INT6"/>
<evidence type="ECO:0000256" key="8">
    <source>
        <dbReference type="ARBA" id="ARBA00023170"/>
    </source>
</evidence>
<evidence type="ECO:0000259" key="14">
    <source>
        <dbReference type="Pfam" id="PF07715"/>
    </source>
</evidence>
<dbReference type="PROSITE" id="PS52016">
    <property type="entry name" value="TONB_DEPENDENT_REC_3"/>
    <property type="match status" value="1"/>
</dbReference>
<feature type="signal peptide" evidence="12">
    <location>
        <begin position="1"/>
        <end position="26"/>
    </location>
</feature>
<name>A0A3D8INT6_9HELI</name>
<dbReference type="OrthoDB" id="5389752at2"/>
<keyword evidence="2 10" id="KW-0813">Transport</keyword>
<evidence type="ECO:0000259" key="13">
    <source>
        <dbReference type="Pfam" id="PF00593"/>
    </source>
</evidence>
<evidence type="ECO:0000256" key="4">
    <source>
        <dbReference type="ARBA" id="ARBA00022692"/>
    </source>
</evidence>
<dbReference type="InterPro" id="IPR000531">
    <property type="entry name" value="Beta-barrel_TonB"/>
</dbReference>
<dbReference type="Gene3D" id="2.40.170.20">
    <property type="entry name" value="TonB-dependent receptor, beta-barrel domain"/>
    <property type="match status" value="1"/>
</dbReference>
<evidence type="ECO:0000256" key="11">
    <source>
        <dbReference type="RuleBase" id="RU003357"/>
    </source>
</evidence>
<evidence type="ECO:0000313" key="15">
    <source>
        <dbReference type="EMBL" id="RDU66595.1"/>
    </source>
</evidence>
<evidence type="ECO:0000256" key="6">
    <source>
        <dbReference type="ARBA" id="ARBA00023077"/>
    </source>
</evidence>
<comment type="subcellular location">
    <subcellularLocation>
        <location evidence="1 10">Cell outer membrane</location>
        <topology evidence="1 10">Multi-pass membrane protein</topology>
    </subcellularLocation>
</comment>
<dbReference type="RefSeq" id="WP_115571293.1">
    <property type="nucleotide sequence ID" value="NZ_NXLT01000005.1"/>
</dbReference>
<evidence type="ECO:0000256" key="2">
    <source>
        <dbReference type="ARBA" id="ARBA00022448"/>
    </source>
</evidence>
<dbReference type="SUPFAM" id="SSF56935">
    <property type="entry name" value="Porins"/>
    <property type="match status" value="1"/>
</dbReference>
<dbReference type="InterPro" id="IPR012910">
    <property type="entry name" value="Plug_dom"/>
</dbReference>
<dbReference type="PANTHER" id="PTHR30069">
    <property type="entry name" value="TONB-DEPENDENT OUTER MEMBRANE RECEPTOR"/>
    <property type="match status" value="1"/>
</dbReference>
<dbReference type="Pfam" id="PF00593">
    <property type="entry name" value="TonB_dep_Rec_b-barrel"/>
    <property type="match status" value="1"/>
</dbReference>
<evidence type="ECO:0000256" key="7">
    <source>
        <dbReference type="ARBA" id="ARBA00023136"/>
    </source>
</evidence>
<feature type="domain" description="TonB-dependent receptor plug" evidence="14">
    <location>
        <begin position="49"/>
        <end position="151"/>
    </location>
</feature>
<evidence type="ECO:0000256" key="3">
    <source>
        <dbReference type="ARBA" id="ARBA00022452"/>
    </source>
</evidence>
<keyword evidence="5 12" id="KW-0732">Signal</keyword>
<organism evidence="15 16">
    <name type="scientific">Helicobacter equorum</name>
    <dbReference type="NCBI Taxonomy" id="361872"/>
    <lineage>
        <taxon>Bacteria</taxon>
        <taxon>Pseudomonadati</taxon>
        <taxon>Campylobacterota</taxon>
        <taxon>Epsilonproteobacteria</taxon>
        <taxon>Campylobacterales</taxon>
        <taxon>Helicobacteraceae</taxon>
        <taxon>Helicobacter</taxon>
    </lineage>
</organism>
<evidence type="ECO:0008006" key="17">
    <source>
        <dbReference type="Google" id="ProtNLM"/>
    </source>
</evidence>
<dbReference type="InterPro" id="IPR037066">
    <property type="entry name" value="Plug_dom_sf"/>
</dbReference>
<dbReference type="GO" id="GO:0009279">
    <property type="term" value="C:cell outer membrane"/>
    <property type="evidence" value="ECO:0007669"/>
    <property type="project" value="UniProtKB-SubCell"/>
</dbReference>
<feature type="domain" description="TonB-dependent receptor-like beta-barrel" evidence="13">
    <location>
        <begin position="279"/>
        <end position="710"/>
    </location>
</feature>
<gene>
    <name evidence="15" type="ORF">CQA54_06445</name>
</gene>
<accession>A0A3D8INT6</accession>